<evidence type="ECO:0000256" key="3">
    <source>
        <dbReference type="ARBA" id="ARBA00022692"/>
    </source>
</evidence>
<gene>
    <name evidence="9" type="ORF">GHK86_05600</name>
</gene>
<evidence type="ECO:0000256" key="2">
    <source>
        <dbReference type="ARBA" id="ARBA00022475"/>
    </source>
</evidence>
<dbReference type="EMBL" id="WJHE01000241">
    <property type="protein sequence ID" value="MST32200.1"/>
    <property type="molecule type" value="Genomic_DNA"/>
</dbReference>
<accession>A0ABW9QQU5</accession>
<evidence type="ECO:0000313" key="9">
    <source>
        <dbReference type="EMBL" id="MST32200.1"/>
    </source>
</evidence>
<feature type="domain" description="SHOCT" evidence="7">
    <location>
        <begin position="108"/>
        <end position="135"/>
    </location>
</feature>
<reference evidence="9 10" key="1">
    <citation type="submission" date="2019-11" db="EMBL/GenBank/DDBJ databases">
        <title>Acidiferrimicrobium australis gen. nov., sp. nov., an acidophilic and obligately heterotrophic, member of the Actinobacteria that catalyses dissimilatory oxido- reduction of iron isolated from metal-rich acidic water in Chile.</title>
        <authorList>
            <person name="Gonzalez D."/>
            <person name="Huber K."/>
            <person name="Hedrich S."/>
            <person name="Rojas-Villalobos C."/>
            <person name="Quatrini R."/>
            <person name="Dinamarca M.A."/>
            <person name="Schwarz A."/>
            <person name="Canales C."/>
            <person name="Nancucheo I."/>
        </authorList>
    </citation>
    <scope>NUCLEOTIDE SEQUENCE [LARGE SCALE GENOMIC DNA]</scope>
    <source>
        <strain evidence="9 10">USS-CCA1</strain>
    </source>
</reference>
<proteinExistence type="predicted"/>
<dbReference type="InterPro" id="IPR027379">
    <property type="entry name" value="CLS_N"/>
</dbReference>
<keyword evidence="5 6" id="KW-0472">Membrane</keyword>
<keyword evidence="3 6" id="KW-0812">Transmembrane</keyword>
<evidence type="ECO:0000256" key="6">
    <source>
        <dbReference type="SAM" id="Phobius"/>
    </source>
</evidence>
<comment type="caution">
    <text evidence="9">The sequence shown here is derived from an EMBL/GenBank/DDBJ whole genome shotgun (WGS) entry which is preliminary data.</text>
</comment>
<evidence type="ECO:0000256" key="4">
    <source>
        <dbReference type="ARBA" id="ARBA00022989"/>
    </source>
</evidence>
<evidence type="ECO:0000256" key="1">
    <source>
        <dbReference type="ARBA" id="ARBA00004651"/>
    </source>
</evidence>
<sequence length="139" mass="15384">MFVASSYPLLDVFWTTLWIMGFFLWIWLAVLCFTDIFRSRDMGGFHKAAWVIAIFVLPLVGVLVYLLVRGGKMQAHAEEAAAAQDEAARQYIKSVTGGNGNGSTGTADELTKLVRLRDSGALTPEEYDREKARILAGSH</sequence>
<protein>
    <recommendedName>
        <fullName evidence="11">SHOCT domain-containing protein</fullName>
    </recommendedName>
</protein>
<evidence type="ECO:0000313" key="10">
    <source>
        <dbReference type="Proteomes" id="UP000437736"/>
    </source>
</evidence>
<name>A0ABW9QQU5_9ACTN</name>
<feature type="domain" description="Cardiolipin synthase N-terminal" evidence="8">
    <location>
        <begin position="24"/>
        <end position="69"/>
    </location>
</feature>
<dbReference type="Proteomes" id="UP000437736">
    <property type="component" value="Unassembled WGS sequence"/>
</dbReference>
<evidence type="ECO:0000259" key="7">
    <source>
        <dbReference type="Pfam" id="PF09851"/>
    </source>
</evidence>
<keyword evidence="4 6" id="KW-1133">Transmembrane helix</keyword>
<comment type="subcellular location">
    <subcellularLocation>
        <location evidence="1">Cell membrane</location>
        <topology evidence="1">Multi-pass membrane protein</topology>
    </subcellularLocation>
</comment>
<dbReference type="InterPro" id="IPR018649">
    <property type="entry name" value="SHOCT"/>
</dbReference>
<feature type="transmembrane region" description="Helical" evidence="6">
    <location>
        <begin position="12"/>
        <end position="36"/>
    </location>
</feature>
<dbReference type="Pfam" id="PF09851">
    <property type="entry name" value="SHOCT"/>
    <property type="match status" value="1"/>
</dbReference>
<evidence type="ECO:0000256" key="5">
    <source>
        <dbReference type="ARBA" id="ARBA00023136"/>
    </source>
</evidence>
<keyword evidence="10" id="KW-1185">Reference proteome</keyword>
<feature type="transmembrane region" description="Helical" evidence="6">
    <location>
        <begin position="48"/>
        <end position="68"/>
    </location>
</feature>
<keyword evidence="2" id="KW-1003">Cell membrane</keyword>
<evidence type="ECO:0008006" key="11">
    <source>
        <dbReference type="Google" id="ProtNLM"/>
    </source>
</evidence>
<dbReference type="Pfam" id="PF13396">
    <property type="entry name" value="PLDc_N"/>
    <property type="match status" value="1"/>
</dbReference>
<evidence type="ECO:0000259" key="8">
    <source>
        <dbReference type="Pfam" id="PF13396"/>
    </source>
</evidence>
<organism evidence="9 10">
    <name type="scientific">Acidiferrimicrobium australe</name>
    <dbReference type="NCBI Taxonomy" id="2664430"/>
    <lineage>
        <taxon>Bacteria</taxon>
        <taxon>Bacillati</taxon>
        <taxon>Actinomycetota</taxon>
        <taxon>Acidimicrobiia</taxon>
        <taxon>Acidimicrobiales</taxon>
        <taxon>Acidimicrobiaceae</taxon>
        <taxon>Acidiferrimicrobium</taxon>
    </lineage>
</organism>